<comment type="subcellular location">
    <subcellularLocation>
        <location evidence="6">Plastid</location>
        <location evidence="6">Chloroplast</location>
    </subcellularLocation>
</comment>
<comment type="similarity">
    <text evidence="1 6">Belongs to the sigma-70 factor family.</text>
</comment>
<evidence type="ECO:0000256" key="3">
    <source>
        <dbReference type="ARBA" id="ARBA00023082"/>
    </source>
</evidence>
<evidence type="ECO:0000256" key="6">
    <source>
        <dbReference type="PIRNR" id="PIRNR000767"/>
    </source>
</evidence>
<accession>A0AAV3QXU1</accession>
<dbReference type="PANTHER" id="PTHR30603">
    <property type="entry name" value="RNA POLYMERASE SIGMA FACTOR RPO"/>
    <property type="match status" value="1"/>
</dbReference>
<comment type="function">
    <text evidence="6">Sigma factors are initiation factors that promote the attachment of plastid-encoded RNA polymerase (PEP) to specific initiation sites and are then released.</text>
</comment>
<dbReference type="GO" id="GO:0071482">
    <property type="term" value="P:cellular response to light stimulus"/>
    <property type="evidence" value="ECO:0007669"/>
    <property type="project" value="UniProtKB-ARBA"/>
</dbReference>
<feature type="domain" description="RNA polymerase sigma-70" evidence="7">
    <location>
        <begin position="333"/>
        <end position="346"/>
    </location>
</feature>
<gene>
    <name evidence="9" type="ORF">LIER_40479</name>
</gene>
<sequence length="545" mass="61932">MGLSARNMIPSPPSKIAHYSSSSASVLHEQVNSSFAAMPTASSTRYFPASVLIQEQREECKPLFHSVKEDKLFQGLVGTTSSSYKDRLHSNQDMNDFQMQMLQWPASWYLLPSFETKKKLSQSLILPSDPRESTGQVELESVVQLARKALAASKEAASLVSDCKLIEADLKESLYPSILVSLSVEKEIMVRSTRLHQRRSKNRRVPIAVDETRLLEKQNPQRKKSEMVDQSDPLRLFLSCGETKLLTLKEECETIEQIQALLKLQELRSRLKDEFARDPTFAEWAAACGLDCRKLKSELFSGQSSREKLIYANFRMVVHVAKQYQGRGLSLEDLLQQGSMGLMKSVEKFKPQAGCRFATYAYWWIRQGIRKAIFHHSRTVRLPDNVYGLLSKVREAKRQCVKEGLHQPTKEQVASCAGLSVDKLNKLLYSTRMPLSMQQPVWSDQDTTYQEVTSDNSIEVPDISLSKKLMRQHVRSLLNVLSPKERKIIQLRFGIKDGSQKSLSEIGNVFGLSKERVRQLESRGLYKLKQHLSSHGLGAYAELLF</sequence>
<dbReference type="NCBIfam" id="TIGR02937">
    <property type="entry name" value="sigma70-ECF"/>
    <property type="match status" value="1"/>
</dbReference>
<keyword evidence="2 6" id="KW-0805">Transcription regulation</keyword>
<proteinExistence type="inferred from homology"/>
<dbReference type="AlphaFoldDB" id="A0AAV3QXU1"/>
<keyword evidence="5 6" id="KW-0804">Transcription</keyword>
<dbReference type="PANTHER" id="PTHR30603:SF45">
    <property type="entry name" value="RNA POLYMERASE SIGMA FACTOR SIGF, CHLOROPLASTIC"/>
    <property type="match status" value="1"/>
</dbReference>
<dbReference type="Gene3D" id="1.20.120.1810">
    <property type="match status" value="1"/>
</dbReference>
<dbReference type="GO" id="GO:0009507">
    <property type="term" value="C:chloroplast"/>
    <property type="evidence" value="ECO:0007669"/>
    <property type="project" value="UniProtKB-SubCell"/>
</dbReference>
<dbReference type="SUPFAM" id="SSF88946">
    <property type="entry name" value="Sigma2 domain of RNA polymerase sigma factors"/>
    <property type="match status" value="1"/>
</dbReference>
<dbReference type="Pfam" id="PF04542">
    <property type="entry name" value="Sigma70_r2"/>
    <property type="match status" value="1"/>
</dbReference>
<evidence type="ECO:0000259" key="8">
    <source>
        <dbReference type="PROSITE" id="PS00716"/>
    </source>
</evidence>
<dbReference type="InterPro" id="IPR036388">
    <property type="entry name" value="WH-like_DNA-bd_sf"/>
</dbReference>
<dbReference type="Pfam" id="PF04539">
    <property type="entry name" value="Sigma70_r3"/>
    <property type="match status" value="1"/>
</dbReference>
<dbReference type="InterPro" id="IPR007630">
    <property type="entry name" value="RNA_pol_sigma70_r4"/>
</dbReference>
<dbReference type="PROSITE" id="PS00716">
    <property type="entry name" value="SIGMA70_2"/>
    <property type="match status" value="1"/>
</dbReference>
<evidence type="ECO:0000256" key="4">
    <source>
        <dbReference type="ARBA" id="ARBA00023125"/>
    </source>
</evidence>
<keyword evidence="10" id="KW-1185">Reference proteome</keyword>
<dbReference type="InterPro" id="IPR000943">
    <property type="entry name" value="RNA_pol_sigma70"/>
</dbReference>
<dbReference type="PRINTS" id="PR00046">
    <property type="entry name" value="SIGMA70FCT"/>
</dbReference>
<dbReference type="InterPro" id="IPR013325">
    <property type="entry name" value="RNA_pol_sigma_r2"/>
</dbReference>
<dbReference type="InterPro" id="IPR013324">
    <property type="entry name" value="RNA_pol_sigma_r3/r4-like"/>
</dbReference>
<dbReference type="GO" id="GO:0006352">
    <property type="term" value="P:DNA-templated transcription initiation"/>
    <property type="evidence" value="ECO:0007669"/>
    <property type="project" value="UniProtKB-UniRule"/>
</dbReference>
<keyword evidence="4 6" id="KW-0238">DNA-binding</keyword>
<dbReference type="InterPro" id="IPR007624">
    <property type="entry name" value="RNA_pol_sigma70_r3"/>
</dbReference>
<dbReference type="Pfam" id="PF04545">
    <property type="entry name" value="Sigma70_r4"/>
    <property type="match status" value="1"/>
</dbReference>
<dbReference type="InterPro" id="IPR007627">
    <property type="entry name" value="RNA_pol_sigma70_r2"/>
</dbReference>
<dbReference type="InterPro" id="IPR050239">
    <property type="entry name" value="Sigma-70_RNA_pol_init_factors"/>
</dbReference>
<dbReference type="Proteomes" id="UP001454036">
    <property type="component" value="Unassembled WGS sequence"/>
</dbReference>
<dbReference type="InterPro" id="IPR014284">
    <property type="entry name" value="RNA_pol_sigma-70_dom"/>
</dbReference>
<reference evidence="9 10" key="1">
    <citation type="submission" date="2024-01" db="EMBL/GenBank/DDBJ databases">
        <title>The complete chloroplast genome sequence of Lithospermum erythrorhizon: insights into the phylogenetic relationship among Boraginaceae species and the maternal lineages of purple gromwells.</title>
        <authorList>
            <person name="Okada T."/>
            <person name="Watanabe K."/>
        </authorList>
    </citation>
    <scope>NUCLEOTIDE SEQUENCE [LARGE SCALE GENOMIC DNA]</scope>
</reference>
<dbReference type="Gene3D" id="1.10.10.10">
    <property type="entry name" value="Winged helix-like DNA-binding domain superfamily/Winged helix DNA-binding domain"/>
    <property type="match status" value="2"/>
</dbReference>
<dbReference type="GO" id="GO:0003677">
    <property type="term" value="F:DNA binding"/>
    <property type="evidence" value="ECO:0007669"/>
    <property type="project" value="UniProtKB-KW"/>
</dbReference>
<dbReference type="EMBL" id="BAABME010023439">
    <property type="protein sequence ID" value="GAA0168031.1"/>
    <property type="molecule type" value="Genomic_DNA"/>
</dbReference>
<evidence type="ECO:0000313" key="9">
    <source>
        <dbReference type="EMBL" id="GAA0168031.1"/>
    </source>
</evidence>
<evidence type="ECO:0000313" key="10">
    <source>
        <dbReference type="Proteomes" id="UP001454036"/>
    </source>
</evidence>
<dbReference type="PROSITE" id="PS00715">
    <property type="entry name" value="SIGMA70_1"/>
    <property type="match status" value="1"/>
</dbReference>
<feature type="domain" description="RNA polymerase sigma-70" evidence="8">
    <location>
        <begin position="502"/>
        <end position="528"/>
    </location>
</feature>
<keyword evidence="6" id="KW-0150">Chloroplast</keyword>
<comment type="caution">
    <text evidence="9">The sequence shown here is derived from an EMBL/GenBank/DDBJ whole genome shotgun (WGS) entry which is preliminary data.</text>
</comment>
<keyword evidence="3 6" id="KW-0731">Sigma factor</keyword>
<dbReference type="CDD" id="cd06171">
    <property type="entry name" value="Sigma70_r4"/>
    <property type="match status" value="1"/>
</dbReference>
<evidence type="ECO:0000256" key="5">
    <source>
        <dbReference type="ARBA" id="ARBA00023163"/>
    </source>
</evidence>
<name>A0AAV3QXU1_LITER</name>
<evidence type="ECO:0000259" key="7">
    <source>
        <dbReference type="PROSITE" id="PS00715"/>
    </source>
</evidence>
<evidence type="ECO:0000256" key="1">
    <source>
        <dbReference type="ARBA" id="ARBA00007788"/>
    </source>
</evidence>
<organism evidence="9 10">
    <name type="scientific">Lithospermum erythrorhizon</name>
    <name type="common">Purple gromwell</name>
    <name type="synonym">Lithospermum officinale var. erythrorhizon</name>
    <dbReference type="NCBI Taxonomy" id="34254"/>
    <lineage>
        <taxon>Eukaryota</taxon>
        <taxon>Viridiplantae</taxon>
        <taxon>Streptophyta</taxon>
        <taxon>Embryophyta</taxon>
        <taxon>Tracheophyta</taxon>
        <taxon>Spermatophyta</taxon>
        <taxon>Magnoliopsida</taxon>
        <taxon>eudicotyledons</taxon>
        <taxon>Gunneridae</taxon>
        <taxon>Pentapetalae</taxon>
        <taxon>asterids</taxon>
        <taxon>lamiids</taxon>
        <taxon>Boraginales</taxon>
        <taxon>Boraginaceae</taxon>
        <taxon>Boraginoideae</taxon>
        <taxon>Lithospermeae</taxon>
        <taxon>Lithospermum</taxon>
    </lineage>
</organism>
<evidence type="ECO:0000256" key="2">
    <source>
        <dbReference type="ARBA" id="ARBA00023015"/>
    </source>
</evidence>
<dbReference type="GO" id="GO:0016987">
    <property type="term" value="F:sigma factor activity"/>
    <property type="evidence" value="ECO:0007669"/>
    <property type="project" value="UniProtKB-UniRule"/>
</dbReference>
<protein>
    <recommendedName>
        <fullName evidence="6">RNA polymerase sigma factor</fullName>
    </recommendedName>
</protein>
<dbReference type="InterPro" id="IPR016262">
    <property type="entry name" value="RNA_pol_sigma_SigB/C/D/F"/>
</dbReference>
<dbReference type="SUPFAM" id="SSF88659">
    <property type="entry name" value="Sigma3 and sigma4 domains of RNA polymerase sigma factors"/>
    <property type="match status" value="2"/>
</dbReference>
<keyword evidence="6" id="KW-0934">Plastid</keyword>
<dbReference type="PIRSF" id="PIRSF000767">
    <property type="entry name" value="RNA_pol_sigma_SigB/C/D"/>
    <property type="match status" value="1"/>
</dbReference>